<proteinExistence type="predicted"/>
<dbReference type="EMBL" id="CP008941">
    <property type="protein sequence ID" value="AIK96636.1"/>
    <property type="molecule type" value="Genomic_DNA"/>
</dbReference>
<name>A0A077AW60_9PROT</name>
<organism evidence="2 3">
    <name type="scientific">Candidatus Odyssella acanthamoebae</name>
    <dbReference type="NCBI Taxonomy" id="91604"/>
    <lineage>
        <taxon>Bacteria</taxon>
        <taxon>Pseudomonadati</taxon>
        <taxon>Pseudomonadota</taxon>
        <taxon>Alphaproteobacteria</taxon>
        <taxon>Holosporales</taxon>
        <taxon>Candidatus Paracaedibacteraceae</taxon>
        <taxon>Candidatus Odyssella</taxon>
    </lineage>
</organism>
<evidence type="ECO:0000313" key="3">
    <source>
        <dbReference type="Proteomes" id="UP000028926"/>
    </source>
</evidence>
<dbReference type="HOGENOM" id="CLU_2932713_0_0_5"/>
<evidence type="ECO:0000256" key="1">
    <source>
        <dbReference type="SAM" id="Coils"/>
    </source>
</evidence>
<keyword evidence="1" id="KW-0175">Coiled coil</keyword>
<dbReference type="AlphaFoldDB" id="A0A077AW60"/>
<reference evidence="2 3" key="1">
    <citation type="submission" date="2014-07" db="EMBL/GenBank/DDBJ databases">
        <title>Comparative genomic insights into amoeba endosymbionts belonging to the families of Holosporaceae and Candidatus Midichloriaceae within Rickettsiales.</title>
        <authorList>
            <person name="Wang Z."/>
            <person name="Wu M."/>
        </authorList>
    </citation>
    <scope>NUCLEOTIDE SEQUENCE [LARGE SCALE GENOMIC DNA]</scope>
    <source>
        <strain evidence="2">PRA3</strain>
    </source>
</reference>
<accession>A0A077AW60</accession>
<feature type="coiled-coil region" evidence="1">
    <location>
        <begin position="30"/>
        <end position="57"/>
    </location>
</feature>
<dbReference type="Proteomes" id="UP000028926">
    <property type="component" value="Chromosome"/>
</dbReference>
<sequence length="60" mass="7264">MLYLMGDRKQQLREFISRFYMSVKKDHKELKTLKNFIENLTLTNQALREENAVLKNYPKS</sequence>
<evidence type="ECO:0000313" key="2">
    <source>
        <dbReference type="EMBL" id="AIK96636.1"/>
    </source>
</evidence>
<gene>
    <name evidence="2" type="ORF">ID47_07750</name>
</gene>
<keyword evidence="3" id="KW-1185">Reference proteome</keyword>
<dbReference type="KEGG" id="paca:ID47_07750"/>
<protein>
    <submittedName>
        <fullName evidence="2">Uncharacterized protein</fullName>
    </submittedName>
</protein>